<proteinExistence type="inferred from homology"/>
<keyword evidence="7" id="KW-1185">Reference proteome</keyword>
<comment type="similarity">
    <text evidence="1 5">Belongs to the universal ribosomal protein uL29 family.</text>
</comment>
<keyword evidence="3 5" id="KW-0687">Ribonucleoprotein</keyword>
<dbReference type="GO" id="GO:0003735">
    <property type="term" value="F:structural constituent of ribosome"/>
    <property type="evidence" value="ECO:0007669"/>
    <property type="project" value="InterPro"/>
</dbReference>
<keyword evidence="2 5" id="KW-0689">Ribosomal protein</keyword>
<evidence type="ECO:0000313" key="7">
    <source>
        <dbReference type="Proteomes" id="UP000055590"/>
    </source>
</evidence>
<dbReference type="EMBL" id="CP012332">
    <property type="protein sequence ID" value="AKU91581.1"/>
    <property type="molecule type" value="Genomic_DNA"/>
</dbReference>
<dbReference type="HAMAP" id="MF_00374">
    <property type="entry name" value="Ribosomal_uL29"/>
    <property type="match status" value="1"/>
</dbReference>
<dbReference type="Gene3D" id="1.10.287.310">
    <property type="match status" value="1"/>
</dbReference>
<reference evidence="6 7" key="1">
    <citation type="submission" date="2015-08" db="EMBL/GenBank/DDBJ databases">
        <authorList>
            <person name="Babu N.S."/>
            <person name="Beckwith C.J."/>
            <person name="Beseler K.G."/>
            <person name="Brison A."/>
            <person name="Carone J.V."/>
            <person name="Caskin T.P."/>
            <person name="Diamond M."/>
            <person name="Durham M.E."/>
            <person name="Foxe J.M."/>
            <person name="Go M."/>
            <person name="Henderson B.A."/>
            <person name="Jones I.B."/>
            <person name="McGettigan J.A."/>
            <person name="Micheletti S.J."/>
            <person name="Nasrallah M.E."/>
            <person name="Ortiz D."/>
            <person name="Piller C.R."/>
            <person name="Privatt S.R."/>
            <person name="Schneider S.L."/>
            <person name="Sharp S."/>
            <person name="Smith T.C."/>
            <person name="Stanton J.D."/>
            <person name="Ullery H.E."/>
            <person name="Wilson R.J."/>
            <person name="Serrano M.G."/>
            <person name="Buck G."/>
            <person name="Lee V."/>
            <person name="Wang Y."/>
            <person name="Carvalho R."/>
            <person name="Voegtly L."/>
            <person name="Shi R."/>
            <person name="Duckworth R."/>
            <person name="Johnson A."/>
            <person name="Loviza R."/>
            <person name="Walstead R."/>
            <person name="Shah Z."/>
            <person name="Kiflezghi M."/>
            <person name="Wade K."/>
            <person name="Ball S.L."/>
            <person name="Bradley K.W."/>
            <person name="Asai D.J."/>
            <person name="Bowman C.A."/>
            <person name="Russell D.A."/>
            <person name="Pope W.H."/>
            <person name="Jacobs-Sera D."/>
            <person name="Hendrix R.W."/>
            <person name="Hatfull G.F."/>
        </authorList>
    </citation>
    <scope>NUCLEOTIDE SEQUENCE [LARGE SCALE GENOMIC DNA]</scope>
    <source>
        <strain evidence="6 7">DSM 27710</strain>
    </source>
</reference>
<dbReference type="SUPFAM" id="SSF46561">
    <property type="entry name" value="Ribosomal protein L29 (L29p)"/>
    <property type="match status" value="1"/>
</dbReference>
<dbReference type="AlphaFoldDB" id="A0A0K1PDT7"/>
<dbReference type="GO" id="GO:0006412">
    <property type="term" value="P:translation"/>
    <property type="evidence" value="ECO:0007669"/>
    <property type="project" value="UniProtKB-UniRule"/>
</dbReference>
<gene>
    <name evidence="5" type="primary">rpmC</name>
    <name evidence="6" type="ORF">AKJ08_1968</name>
</gene>
<dbReference type="Pfam" id="PF00831">
    <property type="entry name" value="Ribosomal_L29"/>
    <property type="match status" value="1"/>
</dbReference>
<dbReference type="KEGG" id="vin:AKJ08_1968"/>
<evidence type="ECO:0000256" key="1">
    <source>
        <dbReference type="ARBA" id="ARBA00009254"/>
    </source>
</evidence>
<dbReference type="GO" id="GO:1990904">
    <property type="term" value="C:ribonucleoprotein complex"/>
    <property type="evidence" value="ECO:0007669"/>
    <property type="project" value="UniProtKB-KW"/>
</dbReference>
<protein>
    <recommendedName>
        <fullName evidence="4 5">Large ribosomal subunit protein uL29</fullName>
    </recommendedName>
</protein>
<evidence type="ECO:0000256" key="2">
    <source>
        <dbReference type="ARBA" id="ARBA00022980"/>
    </source>
</evidence>
<dbReference type="GO" id="GO:0005840">
    <property type="term" value="C:ribosome"/>
    <property type="evidence" value="ECO:0007669"/>
    <property type="project" value="UniProtKB-KW"/>
</dbReference>
<dbReference type="Proteomes" id="UP000055590">
    <property type="component" value="Chromosome"/>
</dbReference>
<dbReference type="InterPro" id="IPR001854">
    <property type="entry name" value="Ribosomal_uL29"/>
</dbReference>
<sequence length="72" mass="8019">MNISELRALAAADLKAKSVELRASLFDLKMRLKTGRLDSTASLQEAKRELARVLTILREQELGIRREPAAGK</sequence>
<evidence type="ECO:0000313" key="6">
    <source>
        <dbReference type="EMBL" id="AKU91581.1"/>
    </source>
</evidence>
<dbReference type="STRING" id="1391653.AKJ08_1968"/>
<accession>A0A0K1PDT7</accession>
<name>A0A0K1PDT7_9BACT</name>
<evidence type="ECO:0000256" key="5">
    <source>
        <dbReference type="HAMAP-Rule" id="MF_00374"/>
    </source>
</evidence>
<dbReference type="NCBIfam" id="TIGR00012">
    <property type="entry name" value="L29"/>
    <property type="match status" value="1"/>
</dbReference>
<organism evidence="6 7">
    <name type="scientific">Vulgatibacter incomptus</name>
    <dbReference type="NCBI Taxonomy" id="1391653"/>
    <lineage>
        <taxon>Bacteria</taxon>
        <taxon>Pseudomonadati</taxon>
        <taxon>Myxococcota</taxon>
        <taxon>Myxococcia</taxon>
        <taxon>Myxococcales</taxon>
        <taxon>Cystobacterineae</taxon>
        <taxon>Vulgatibacteraceae</taxon>
        <taxon>Vulgatibacter</taxon>
    </lineage>
</organism>
<evidence type="ECO:0000256" key="3">
    <source>
        <dbReference type="ARBA" id="ARBA00023274"/>
    </source>
</evidence>
<evidence type="ECO:0000256" key="4">
    <source>
        <dbReference type="ARBA" id="ARBA00035204"/>
    </source>
</evidence>
<dbReference type="RefSeq" id="WP_050725874.1">
    <property type="nucleotide sequence ID" value="NZ_CP012332.1"/>
</dbReference>
<dbReference type="InterPro" id="IPR036049">
    <property type="entry name" value="Ribosomal_uL29_sf"/>
</dbReference>
<dbReference type="OrthoDB" id="9815192at2"/>